<protein>
    <submittedName>
        <fullName evidence="2">Uncharacterized protein</fullName>
    </submittedName>
</protein>
<dbReference type="EMBL" id="JAYMGO010000018">
    <property type="protein sequence ID" value="KAL1256866.1"/>
    <property type="molecule type" value="Genomic_DNA"/>
</dbReference>
<evidence type="ECO:0000256" key="1">
    <source>
        <dbReference type="SAM" id="MobiDB-lite"/>
    </source>
</evidence>
<gene>
    <name evidence="2" type="ORF">QQF64_012411</name>
</gene>
<evidence type="ECO:0000313" key="2">
    <source>
        <dbReference type="EMBL" id="KAL1256866.1"/>
    </source>
</evidence>
<keyword evidence="3" id="KW-1185">Reference proteome</keyword>
<dbReference type="Proteomes" id="UP001558613">
    <property type="component" value="Unassembled WGS sequence"/>
</dbReference>
<accession>A0ABR3LVH5</accession>
<name>A0ABR3LVH5_9TELE</name>
<sequence length="91" mass="10598">MVIANEERQEQRQWIPVGLTSDHGLQSLEMSAVEDHCLAEPDNQTQKSWRPDRPIIRLKAKRGHLGIEKEREETVSVQLQNKRAQESREKV</sequence>
<evidence type="ECO:0000313" key="3">
    <source>
        <dbReference type="Proteomes" id="UP001558613"/>
    </source>
</evidence>
<comment type="caution">
    <text evidence="2">The sequence shown here is derived from an EMBL/GenBank/DDBJ whole genome shotgun (WGS) entry which is preliminary data.</text>
</comment>
<proteinExistence type="predicted"/>
<organism evidence="2 3">
    <name type="scientific">Cirrhinus molitorella</name>
    <name type="common">mud carp</name>
    <dbReference type="NCBI Taxonomy" id="172907"/>
    <lineage>
        <taxon>Eukaryota</taxon>
        <taxon>Metazoa</taxon>
        <taxon>Chordata</taxon>
        <taxon>Craniata</taxon>
        <taxon>Vertebrata</taxon>
        <taxon>Euteleostomi</taxon>
        <taxon>Actinopterygii</taxon>
        <taxon>Neopterygii</taxon>
        <taxon>Teleostei</taxon>
        <taxon>Ostariophysi</taxon>
        <taxon>Cypriniformes</taxon>
        <taxon>Cyprinidae</taxon>
        <taxon>Labeoninae</taxon>
        <taxon>Labeonini</taxon>
        <taxon>Cirrhinus</taxon>
    </lineage>
</organism>
<feature type="region of interest" description="Disordered" evidence="1">
    <location>
        <begin position="69"/>
        <end position="91"/>
    </location>
</feature>
<reference evidence="2 3" key="1">
    <citation type="submission" date="2023-09" db="EMBL/GenBank/DDBJ databases">
        <authorList>
            <person name="Wang M."/>
        </authorList>
    </citation>
    <scope>NUCLEOTIDE SEQUENCE [LARGE SCALE GENOMIC DNA]</scope>
    <source>
        <strain evidence="2">GT-2023</strain>
        <tissue evidence="2">Liver</tissue>
    </source>
</reference>